<reference evidence="2" key="3">
    <citation type="submission" date="2015-02" db="UniProtKB">
        <authorList>
            <consortium name="EnsemblProtists"/>
        </authorList>
    </citation>
    <scope>IDENTIFICATION</scope>
    <source>
        <strain evidence="2">DAOM BR144</strain>
    </source>
</reference>
<feature type="transmembrane region" description="Helical" evidence="1">
    <location>
        <begin position="408"/>
        <end position="428"/>
    </location>
</feature>
<dbReference type="STRING" id="431595.K3WJN3"/>
<evidence type="ECO:0000313" key="3">
    <source>
        <dbReference type="Proteomes" id="UP000019132"/>
    </source>
</evidence>
<feature type="transmembrane region" description="Helical" evidence="1">
    <location>
        <begin position="215"/>
        <end position="236"/>
    </location>
</feature>
<proteinExistence type="predicted"/>
<keyword evidence="1" id="KW-0812">Transmembrane</keyword>
<keyword evidence="3" id="KW-1185">Reference proteome</keyword>
<feature type="transmembrane region" description="Helical" evidence="1">
    <location>
        <begin position="94"/>
        <end position="114"/>
    </location>
</feature>
<dbReference type="VEuPathDB" id="FungiDB:PYU1_G005164"/>
<reference evidence="3" key="1">
    <citation type="journal article" date="2010" name="Genome Biol.">
        <title>Genome sequence of the necrotrophic plant pathogen Pythium ultimum reveals original pathogenicity mechanisms and effector repertoire.</title>
        <authorList>
            <person name="Levesque C.A."/>
            <person name="Brouwer H."/>
            <person name="Cano L."/>
            <person name="Hamilton J.P."/>
            <person name="Holt C."/>
            <person name="Huitema E."/>
            <person name="Raffaele S."/>
            <person name="Robideau G.P."/>
            <person name="Thines M."/>
            <person name="Win J."/>
            <person name="Zerillo M.M."/>
            <person name="Beakes G.W."/>
            <person name="Boore J.L."/>
            <person name="Busam D."/>
            <person name="Dumas B."/>
            <person name="Ferriera S."/>
            <person name="Fuerstenberg S.I."/>
            <person name="Gachon C.M."/>
            <person name="Gaulin E."/>
            <person name="Govers F."/>
            <person name="Grenville-Briggs L."/>
            <person name="Horner N."/>
            <person name="Hostetler J."/>
            <person name="Jiang R.H."/>
            <person name="Johnson J."/>
            <person name="Krajaejun T."/>
            <person name="Lin H."/>
            <person name="Meijer H.J."/>
            <person name="Moore B."/>
            <person name="Morris P."/>
            <person name="Phuntmart V."/>
            <person name="Puiu D."/>
            <person name="Shetty J."/>
            <person name="Stajich J.E."/>
            <person name="Tripathy S."/>
            <person name="Wawra S."/>
            <person name="van West P."/>
            <person name="Whitty B.R."/>
            <person name="Coutinho P.M."/>
            <person name="Henrissat B."/>
            <person name="Martin F."/>
            <person name="Thomas P.D."/>
            <person name="Tyler B.M."/>
            <person name="De Vries R.P."/>
            <person name="Kamoun S."/>
            <person name="Yandell M."/>
            <person name="Tisserat N."/>
            <person name="Buell C.R."/>
        </authorList>
    </citation>
    <scope>NUCLEOTIDE SEQUENCE</scope>
    <source>
        <strain evidence="3">DAOM:BR144</strain>
    </source>
</reference>
<accession>K3WJN3</accession>
<dbReference type="Proteomes" id="UP000019132">
    <property type="component" value="Unassembled WGS sequence"/>
</dbReference>
<keyword evidence="1" id="KW-0472">Membrane</keyword>
<name>K3WJN3_GLOUD</name>
<organism evidence="2 3">
    <name type="scientific">Globisporangium ultimum (strain ATCC 200006 / CBS 805.95 / DAOM BR144)</name>
    <name type="common">Pythium ultimum</name>
    <dbReference type="NCBI Taxonomy" id="431595"/>
    <lineage>
        <taxon>Eukaryota</taxon>
        <taxon>Sar</taxon>
        <taxon>Stramenopiles</taxon>
        <taxon>Oomycota</taxon>
        <taxon>Peronosporomycetes</taxon>
        <taxon>Pythiales</taxon>
        <taxon>Pythiaceae</taxon>
        <taxon>Globisporangium</taxon>
    </lineage>
</organism>
<feature type="transmembrane region" description="Helical" evidence="1">
    <location>
        <begin position="256"/>
        <end position="277"/>
    </location>
</feature>
<dbReference type="AlphaFoldDB" id="K3WJN3"/>
<dbReference type="EnsemblProtists" id="PYU1_T005175">
    <property type="protein sequence ID" value="PYU1_T005175"/>
    <property type="gene ID" value="PYU1_G005164"/>
</dbReference>
<evidence type="ECO:0000256" key="1">
    <source>
        <dbReference type="SAM" id="Phobius"/>
    </source>
</evidence>
<reference evidence="3" key="2">
    <citation type="submission" date="2010-04" db="EMBL/GenBank/DDBJ databases">
        <authorList>
            <person name="Buell R."/>
            <person name="Hamilton J."/>
            <person name="Hostetler J."/>
        </authorList>
    </citation>
    <scope>NUCLEOTIDE SEQUENCE [LARGE SCALE GENOMIC DNA]</scope>
    <source>
        <strain evidence="3">DAOM:BR144</strain>
    </source>
</reference>
<sequence length="567" mass="65406">MPSASYFRVGDNVELWRVTEFLGVLVACVILFEQVLHKVEHVSHKYPKYHEMLSKVYRELMILGFIGLGVKMVKEVSLVSGDGKNILAFQVADLAIFILALALIIQAICVFTLLRSTNRAMDRDELVKTNDLLEVVMQHQLLLQNQSCFWRFWPWGDGMSSSHLGIKGKRLTFSAARYDDMVTMRTLRHYFLRRYKLSQLFPFAKYLRQAQDNQITHMIDVEVSAWILLVLIAWALDSATVLLEDLNDEVERHAVVSIFLIFSWVLTLLHWFVSWYLSSAIRRIRATAGYNDRQRMVECLRKISLEEMQLATNERGTDAVECMQRIQEQQEALQLKNEKTLYFTHDTGFQLIEGWLKKCCNRARDERQGGDASTAVELENGHQEPLPPLPQVTITGFSRKGIHFVVKFLLMLNGFYFALMCQCVLYEMGEVYTVFGPVPAFMIPMPLLINMVIFQPKIFRNFILVSSIFSVDVTTLSEVISHFSESMELRSDFVAVLTQSMKDKGQTVADLHLEFVNKDPTKSGFIEIEDLRVVLHHFGCHVPYFRFNGIAKLLFREQKLSMHKLSA</sequence>
<protein>
    <recommendedName>
        <fullName evidence="4">EF-hand domain-containing protein</fullName>
    </recommendedName>
</protein>
<dbReference type="OMA" id="WALDSAT"/>
<dbReference type="HOGENOM" id="CLU_017021_1_0_1"/>
<keyword evidence="1" id="KW-1133">Transmembrane helix</keyword>
<dbReference type="InParanoid" id="K3WJN3"/>
<dbReference type="EMBL" id="GL376564">
    <property type="status" value="NOT_ANNOTATED_CDS"/>
    <property type="molecule type" value="Genomic_DNA"/>
</dbReference>
<evidence type="ECO:0000313" key="2">
    <source>
        <dbReference type="EnsemblProtists" id="PYU1_T005175"/>
    </source>
</evidence>
<dbReference type="eggNOG" id="ENOG502S0T7">
    <property type="taxonomic scope" value="Eukaryota"/>
</dbReference>
<feature type="transmembrane region" description="Helical" evidence="1">
    <location>
        <begin position="56"/>
        <end position="74"/>
    </location>
</feature>
<feature type="transmembrane region" description="Helical" evidence="1">
    <location>
        <begin position="15"/>
        <end position="36"/>
    </location>
</feature>
<evidence type="ECO:0008006" key="4">
    <source>
        <dbReference type="Google" id="ProtNLM"/>
    </source>
</evidence>
<feature type="transmembrane region" description="Helical" evidence="1">
    <location>
        <begin position="434"/>
        <end position="454"/>
    </location>
</feature>